<dbReference type="Proteomes" id="UP000050975">
    <property type="component" value="Unassembled WGS sequence"/>
</dbReference>
<evidence type="ECO:0000259" key="8">
    <source>
        <dbReference type="Pfam" id="PF11967"/>
    </source>
</evidence>
<dbReference type="InterPro" id="IPR012340">
    <property type="entry name" value="NA-bd_OB-fold"/>
</dbReference>
<dbReference type="Gene3D" id="1.20.1440.120">
    <property type="entry name" value="Recombination protein O, C-terminal domain"/>
    <property type="match status" value="1"/>
</dbReference>
<sequence length="245" mass="27471">MANIIKCRGFILKTFPFKESSLIVSVLSDRLGKIKLMVKGVRRPRSRICGAMEPFNLDEIIFHKREFKEMYNLSDAAVIDSFDDIRKDPRKVNAALVLCEFYEKTLPAEEMDGQAFCLLLVFLKKLCSVNESTIRSVVISHLLRAFSGAGVMPHLKDCVRCNGAVGGNNRKVDFSVASGGVVCSKHHDDTVMLLSPRTINILKSIYAMGKGDIDRDSLDEIESILTDYMYVHLGNLNLNSLKHLK</sequence>
<reference evidence="9 10" key="1">
    <citation type="journal article" date="2015" name="Microbiome">
        <title>Genomic resolution of linkages in carbon, nitrogen, and sulfur cycling among widespread estuary sediment bacteria.</title>
        <authorList>
            <person name="Baker B.J."/>
            <person name="Lazar C.S."/>
            <person name="Teske A.P."/>
            <person name="Dick G.J."/>
        </authorList>
    </citation>
    <scope>NUCLEOTIDE SEQUENCE [LARGE SCALE GENOMIC DNA]</scope>
    <source>
        <strain evidence="9">SM1_77</strain>
    </source>
</reference>
<dbReference type="PANTHER" id="PTHR33991:SF1">
    <property type="entry name" value="DNA REPAIR PROTEIN RECO"/>
    <property type="match status" value="1"/>
</dbReference>
<dbReference type="Pfam" id="PF11967">
    <property type="entry name" value="RecO_N"/>
    <property type="match status" value="1"/>
</dbReference>
<evidence type="ECO:0000313" key="9">
    <source>
        <dbReference type="EMBL" id="KPL15395.1"/>
    </source>
</evidence>
<dbReference type="Pfam" id="PF02565">
    <property type="entry name" value="RecO_C"/>
    <property type="match status" value="1"/>
</dbReference>
<feature type="domain" description="DNA replication/recombination mediator RecO N-terminal" evidence="8">
    <location>
        <begin position="1"/>
        <end position="82"/>
    </location>
</feature>
<organism evidence="9 10">
    <name type="scientific">candidate division WOR_3 bacterium SM1_77</name>
    <dbReference type="NCBI Taxonomy" id="1703778"/>
    <lineage>
        <taxon>Bacteria</taxon>
        <taxon>Bacteria division WOR-3</taxon>
    </lineage>
</organism>
<evidence type="ECO:0000256" key="7">
    <source>
        <dbReference type="HAMAP-Rule" id="MF_00201"/>
    </source>
</evidence>
<dbReference type="GO" id="GO:0006310">
    <property type="term" value="P:DNA recombination"/>
    <property type="evidence" value="ECO:0007669"/>
    <property type="project" value="UniProtKB-UniRule"/>
</dbReference>
<dbReference type="SUPFAM" id="SSF57863">
    <property type="entry name" value="ArfGap/RecO-like zinc finger"/>
    <property type="match status" value="1"/>
</dbReference>
<name>A0A0S8K1S8_UNCW3</name>
<dbReference type="NCBIfam" id="TIGR00613">
    <property type="entry name" value="reco"/>
    <property type="match status" value="1"/>
</dbReference>
<evidence type="ECO:0000256" key="4">
    <source>
        <dbReference type="ARBA" id="ARBA00023172"/>
    </source>
</evidence>
<evidence type="ECO:0000313" key="10">
    <source>
        <dbReference type="Proteomes" id="UP000050975"/>
    </source>
</evidence>
<dbReference type="InterPro" id="IPR003717">
    <property type="entry name" value="RecO"/>
</dbReference>
<protein>
    <recommendedName>
        <fullName evidence="2 7">DNA repair protein RecO</fullName>
    </recommendedName>
    <alternativeName>
        <fullName evidence="6 7">Recombination protein O</fullName>
    </alternativeName>
</protein>
<evidence type="ECO:0000256" key="3">
    <source>
        <dbReference type="ARBA" id="ARBA00022763"/>
    </source>
</evidence>
<comment type="caution">
    <text evidence="9">The sequence shown here is derived from an EMBL/GenBank/DDBJ whole genome shotgun (WGS) entry which is preliminary data.</text>
</comment>
<keyword evidence="5 7" id="KW-0234">DNA repair</keyword>
<comment type="similarity">
    <text evidence="1 7">Belongs to the RecO family.</text>
</comment>
<dbReference type="Gene3D" id="2.40.50.140">
    <property type="entry name" value="Nucleic acid-binding proteins"/>
    <property type="match status" value="1"/>
</dbReference>
<keyword evidence="3 7" id="KW-0227">DNA damage</keyword>
<dbReference type="EMBL" id="LJVE01000015">
    <property type="protein sequence ID" value="KPL15395.1"/>
    <property type="molecule type" value="Genomic_DNA"/>
</dbReference>
<evidence type="ECO:0000256" key="2">
    <source>
        <dbReference type="ARBA" id="ARBA00021310"/>
    </source>
</evidence>
<evidence type="ECO:0000256" key="6">
    <source>
        <dbReference type="ARBA" id="ARBA00033409"/>
    </source>
</evidence>
<dbReference type="InterPro" id="IPR022572">
    <property type="entry name" value="DNA_rep/recomb_RecO_N"/>
</dbReference>
<dbReference type="AlphaFoldDB" id="A0A0S8K1S8"/>
<evidence type="ECO:0000256" key="1">
    <source>
        <dbReference type="ARBA" id="ARBA00007452"/>
    </source>
</evidence>
<keyword evidence="4 7" id="KW-0233">DNA recombination</keyword>
<evidence type="ECO:0000256" key="5">
    <source>
        <dbReference type="ARBA" id="ARBA00023204"/>
    </source>
</evidence>
<dbReference type="InterPro" id="IPR037278">
    <property type="entry name" value="ARFGAP/RecO"/>
</dbReference>
<dbReference type="HAMAP" id="MF_00201">
    <property type="entry name" value="RecO"/>
    <property type="match status" value="1"/>
</dbReference>
<gene>
    <name evidence="7" type="primary">recO</name>
    <name evidence="9" type="ORF">AMJ74_01580</name>
</gene>
<dbReference type="PANTHER" id="PTHR33991">
    <property type="entry name" value="DNA REPAIR PROTEIN RECO"/>
    <property type="match status" value="1"/>
</dbReference>
<dbReference type="GO" id="GO:0043590">
    <property type="term" value="C:bacterial nucleoid"/>
    <property type="evidence" value="ECO:0007669"/>
    <property type="project" value="TreeGrafter"/>
</dbReference>
<dbReference type="GO" id="GO:0006302">
    <property type="term" value="P:double-strand break repair"/>
    <property type="evidence" value="ECO:0007669"/>
    <property type="project" value="TreeGrafter"/>
</dbReference>
<proteinExistence type="inferred from homology"/>
<accession>A0A0S8K1S8</accession>
<dbReference type="SUPFAM" id="SSF50249">
    <property type="entry name" value="Nucleic acid-binding proteins"/>
    <property type="match status" value="1"/>
</dbReference>
<comment type="function">
    <text evidence="7">Involved in DNA repair and RecF pathway recombination.</text>
</comment>
<dbReference type="InterPro" id="IPR042242">
    <property type="entry name" value="RecO_C"/>
</dbReference>